<dbReference type="GO" id="GO:0055085">
    <property type="term" value="P:transmembrane transport"/>
    <property type="evidence" value="ECO:0007669"/>
    <property type="project" value="InterPro"/>
</dbReference>
<dbReference type="NCBIfam" id="TIGR01352">
    <property type="entry name" value="tonB_Cterm"/>
    <property type="match status" value="2"/>
</dbReference>
<comment type="similarity">
    <text evidence="2 10">Belongs to the TonB family.</text>
</comment>
<comment type="caution">
    <text evidence="12">The sequence shown here is derived from an EMBL/GenBank/DDBJ whole genome shotgun (WGS) entry which is preliminary data.</text>
</comment>
<dbReference type="GO" id="GO:0030288">
    <property type="term" value="C:outer membrane-bounded periplasmic space"/>
    <property type="evidence" value="ECO:0007669"/>
    <property type="project" value="InterPro"/>
</dbReference>
<keyword evidence="7 10" id="KW-0653">Protein transport</keyword>
<keyword evidence="3 10" id="KW-0813">Transport</keyword>
<feature type="domain" description="TonB C-terminal" evidence="11">
    <location>
        <begin position="183"/>
        <end position="275"/>
    </location>
</feature>
<dbReference type="Proteomes" id="UP000218327">
    <property type="component" value="Unassembled WGS sequence"/>
</dbReference>
<evidence type="ECO:0000313" key="13">
    <source>
        <dbReference type="Proteomes" id="UP000218327"/>
    </source>
</evidence>
<dbReference type="Pfam" id="PF03544">
    <property type="entry name" value="TonB_C"/>
    <property type="match status" value="2"/>
</dbReference>
<dbReference type="GO" id="GO:0031992">
    <property type="term" value="F:energy transducer activity"/>
    <property type="evidence" value="ECO:0007669"/>
    <property type="project" value="InterPro"/>
</dbReference>
<evidence type="ECO:0000256" key="2">
    <source>
        <dbReference type="ARBA" id="ARBA00006555"/>
    </source>
</evidence>
<feature type="domain" description="TonB C-terminal" evidence="11">
    <location>
        <begin position="86"/>
        <end position="185"/>
    </location>
</feature>
<protein>
    <recommendedName>
        <fullName evidence="10">Protein TonB</fullName>
    </recommendedName>
</protein>
<evidence type="ECO:0000313" key="12">
    <source>
        <dbReference type="EMBL" id="PCJ23625.1"/>
    </source>
</evidence>
<keyword evidence="10" id="KW-0735">Signal-anchor</keyword>
<evidence type="ECO:0000256" key="7">
    <source>
        <dbReference type="ARBA" id="ARBA00022927"/>
    </source>
</evidence>
<dbReference type="GO" id="GO:0005886">
    <property type="term" value="C:plasma membrane"/>
    <property type="evidence" value="ECO:0007669"/>
    <property type="project" value="UniProtKB-SubCell"/>
</dbReference>
<dbReference type="InterPro" id="IPR051045">
    <property type="entry name" value="TonB-dependent_transducer"/>
</dbReference>
<dbReference type="PANTHER" id="PTHR33446">
    <property type="entry name" value="PROTEIN TONB-RELATED"/>
    <property type="match status" value="1"/>
</dbReference>
<dbReference type="SUPFAM" id="SSF74653">
    <property type="entry name" value="TolA/TonB C-terminal domain"/>
    <property type="match status" value="2"/>
</dbReference>
<dbReference type="GO" id="GO:0015031">
    <property type="term" value="P:protein transport"/>
    <property type="evidence" value="ECO:0007669"/>
    <property type="project" value="UniProtKB-UniRule"/>
</dbReference>
<dbReference type="InterPro" id="IPR006260">
    <property type="entry name" value="TonB/TolA_C"/>
</dbReference>
<keyword evidence="6 10" id="KW-0812">Transmembrane</keyword>
<dbReference type="PROSITE" id="PS52015">
    <property type="entry name" value="TONB_CTD"/>
    <property type="match status" value="2"/>
</dbReference>
<dbReference type="Gene3D" id="3.30.1150.10">
    <property type="match status" value="2"/>
</dbReference>
<evidence type="ECO:0000256" key="9">
    <source>
        <dbReference type="ARBA" id="ARBA00023136"/>
    </source>
</evidence>
<dbReference type="InterPro" id="IPR037682">
    <property type="entry name" value="TonB_C"/>
</dbReference>
<gene>
    <name evidence="12" type="ORF">COA96_11285</name>
</gene>
<proteinExistence type="inferred from homology"/>
<accession>A0A2A5AWM2</accession>
<evidence type="ECO:0000256" key="6">
    <source>
        <dbReference type="ARBA" id="ARBA00022692"/>
    </source>
</evidence>
<name>A0A2A5AWM2_9GAMM</name>
<sequence>MSHKTMQLRHKGLHRLFVRDQVLEGSVNNASVIRKFRSQLIALFIILVSLFSDLHLISAQSVFIVQVGPGTEFTVDANGYLTSFTSVRGNSVPLRTITPQYPARARQRGISGWNLVSFAVNEEGNVDEDSIVIINSAPPEIFDSSTIRAVVQFKFQPPTVNGARVGIQEIQYIFSYRFPETNQVNREYQPLNYITPEYPLTARKENIEGYVLVEFTVTNQGMPAGIVILDRSPSDIFNASAVNAAERFRFDPRVMDGQPVEAVGVQYLFNFKPGD</sequence>
<feature type="transmembrane region" description="Helical" evidence="10">
    <location>
        <begin position="40"/>
        <end position="57"/>
    </location>
</feature>
<evidence type="ECO:0000256" key="1">
    <source>
        <dbReference type="ARBA" id="ARBA00004383"/>
    </source>
</evidence>
<dbReference type="PRINTS" id="PR01374">
    <property type="entry name" value="TONBPROTEIN"/>
</dbReference>
<evidence type="ECO:0000256" key="8">
    <source>
        <dbReference type="ARBA" id="ARBA00022989"/>
    </source>
</evidence>
<reference evidence="13" key="1">
    <citation type="submission" date="2017-08" db="EMBL/GenBank/DDBJ databases">
        <title>A dynamic microbial community with high functional redundancy inhabits the cold, oxic subseafloor aquifer.</title>
        <authorList>
            <person name="Tully B.J."/>
            <person name="Wheat C.G."/>
            <person name="Glazer B.T."/>
            <person name="Huber J.A."/>
        </authorList>
    </citation>
    <scope>NUCLEOTIDE SEQUENCE [LARGE SCALE GENOMIC DNA]</scope>
</reference>
<evidence type="ECO:0000259" key="11">
    <source>
        <dbReference type="PROSITE" id="PS52015"/>
    </source>
</evidence>
<dbReference type="GO" id="GO:0015891">
    <property type="term" value="P:siderophore transport"/>
    <property type="evidence" value="ECO:0007669"/>
    <property type="project" value="InterPro"/>
</dbReference>
<evidence type="ECO:0000256" key="5">
    <source>
        <dbReference type="ARBA" id="ARBA00022519"/>
    </source>
</evidence>
<keyword evidence="5 10" id="KW-0997">Cell inner membrane</keyword>
<evidence type="ECO:0000256" key="10">
    <source>
        <dbReference type="RuleBase" id="RU362123"/>
    </source>
</evidence>
<dbReference type="InterPro" id="IPR003538">
    <property type="entry name" value="TonB"/>
</dbReference>
<comment type="function">
    <text evidence="10">Interacts with outer membrane receptor proteins that carry out high-affinity binding and energy dependent uptake into the periplasmic space of specific substrates. It could act to transduce energy from the cytoplasmic membrane to specific energy-requiring processes in the outer membrane, resulting in the release into the periplasm of ligands bound by these outer membrane proteins.</text>
</comment>
<dbReference type="EMBL" id="NVVJ01000036">
    <property type="protein sequence ID" value="PCJ23625.1"/>
    <property type="molecule type" value="Genomic_DNA"/>
</dbReference>
<evidence type="ECO:0000256" key="4">
    <source>
        <dbReference type="ARBA" id="ARBA00022475"/>
    </source>
</evidence>
<evidence type="ECO:0000256" key="3">
    <source>
        <dbReference type="ARBA" id="ARBA00022448"/>
    </source>
</evidence>
<dbReference type="AlphaFoldDB" id="A0A2A5AWM2"/>
<keyword evidence="4 10" id="KW-1003">Cell membrane</keyword>
<keyword evidence="9 10" id="KW-0472">Membrane</keyword>
<organism evidence="12 13">
    <name type="scientific">SAR86 cluster bacterium</name>
    <dbReference type="NCBI Taxonomy" id="2030880"/>
    <lineage>
        <taxon>Bacteria</taxon>
        <taxon>Pseudomonadati</taxon>
        <taxon>Pseudomonadota</taxon>
        <taxon>Gammaproteobacteria</taxon>
        <taxon>SAR86 cluster</taxon>
    </lineage>
</organism>
<keyword evidence="8 10" id="KW-1133">Transmembrane helix</keyword>
<comment type="subcellular location">
    <subcellularLocation>
        <location evidence="1 10">Cell inner membrane</location>
        <topology evidence="1 10">Single-pass membrane protein</topology>
        <orientation evidence="1 10">Periplasmic side</orientation>
    </subcellularLocation>
</comment>